<dbReference type="GO" id="GO:0003677">
    <property type="term" value="F:DNA binding"/>
    <property type="evidence" value="ECO:0007669"/>
    <property type="project" value="UniProtKB-UniRule"/>
</dbReference>
<evidence type="ECO:0000259" key="6">
    <source>
        <dbReference type="PROSITE" id="PS51898"/>
    </source>
</evidence>
<proteinExistence type="inferred from homology"/>
<protein>
    <submittedName>
        <fullName evidence="8">Site-specific integrase</fullName>
    </submittedName>
</protein>
<dbReference type="SUPFAM" id="SSF56349">
    <property type="entry name" value="DNA breaking-rejoining enzymes"/>
    <property type="match status" value="1"/>
</dbReference>
<evidence type="ECO:0000256" key="1">
    <source>
        <dbReference type="ARBA" id="ARBA00008857"/>
    </source>
</evidence>
<dbReference type="GO" id="GO:0006310">
    <property type="term" value="P:DNA recombination"/>
    <property type="evidence" value="ECO:0007669"/>
    <property type="project" value="UniProtKB-KW"/>
</dbReference>
<evidence type="ECO:0000259" key="7">
    <source>
        <dbReference type="PROSITE" id="PS51900"/>
    </source>
</evidence>
<dbReference type="Pfam" id="PF22022">
    <property type="entry name" value="Phage_int_M"/>
    <property type="match status" value="1"/>
</dbReference>
<dbReference type="Pfam" id="PF13356">
    <property type="entry name" value="Arm-DNA-bind_3"/>
    <property type="match status" value="1"/>
</dbReference>
<evidence type="ECO:0000256" key="5">
    <source>
        <dbReference type="PROSITE-ProRule" id="PRU01248"/>
    </source>
</evidence>
<dbReference type="InterPro" id="IPR038488">
    <property type="entry name" value="Integrase_DNA-bd_sf"/>
</dbReference>
<evidence type="ECO:0000313" key="9">
    <source>
        <dbReference type="Proteomes" id="UP000252405"/>
    </source>
</evidence>
<keyword evidence="9" id="KW-1185">Reference proteome</keyword>
<dbReference type="InterPro" id="IPR053876">
    <property type="entry name" value="Phage_int_M"/>
</dbReference>
<reference evidence="8 9" key="1">
    <citation type="submission" date="2018-07" db="EMBL/GenBank/DDBJ databases">
        <title>Halomonas montanilacus sp. nov., isolated from Lake Pengyan on Tibetan Plateau.</title>
        <authorList>
            <person name="Lu H."/>
            <person name="Xing P."/>
            <person name="Wu Q."/>
        </authorList>
    </citation>
    <scope>NUCLEOTIDE SEQUENCE [LARGE SCALE GENOMIC DNA]</scope>
    <source>
        <strain evidence="8 9">PYC7W</strain>
    </source>
</reference>
<keyword evidence="4" id="KW-0233">DNA recombination</keyword>
<dbReference type="AlphaFoldDB" id="A0A368TZ15"/>
<comment type="caution">
    <text evidence="8">The sequence shown here is derived from an EMBL/GenBank/DDBJ whole genome shotgun (WGS) entry which is preliminary data.</text>
</comment>
<evidence type="ECO:0000256" key="3">
    <source>
        <dbReference type="ARBA" id="ARBA00023125"/>
    </source>
</evidence>
<dbReference type="InterPro" id="IPR013762">
    <property type="entry name" value="Integrase-like_cat_sf"/>
</dbReference>
<keyword evidence="3 5" id="KW-0238">DNA-binding</keyword>
<feature type="domain" description="Tyr recombinase" evidence="6">
    <location>
        <begin position="209"/>
        <end position="388"/>
    </location>
</feature>
<comment type="similarity">
    <text evidence="1">Belongs to the 'phage' integrase family.</text>
</comment>
<dbReference type="PROSITE" id="PS51900">
    <property type="entry name" value="CB"/>
    <property type="match status" value="1"/>
</dbReference>
<organism evidence="8 9">
    <name type="scientific">Billgrantia montanilacus</name>
    <dbReference type="NCBI Taxonomy" id="2282305"/>
    <lineage>
        <taxon>Bacteria</taxon>
        <taxon>Pseudomonadati</taxon>
        <taxon>Pseudomonadota</taxon>
        <taxon>Gammaproteobacteria</taxon>
        <taxon>Oceanospirillales</taxon>
        <taxon>Halomonadaceae</taxon>
        <taxon>Billgrantia</taxon>
    </lineage>
</organism>
<dbReference type="InterPro" id="IPR010998">
    <property type="entry name" value="Integrase_recombinase_N"/>
</dbReference>
<dbReference type="Gene3D" id="3.30.160.390">
    <property type="entry name" value="Integrase, DNA-binding domain"/>
    <property type="match status" value="1"/>
</dbReference>
<dbReference type="PANTHER" id="PTHR30629">
    <property type="entry name" value="PROPHAGE INTEGRASE"/>
    <property type="match status" value="1"/>
</dbReference>
<dbReference type="Gene3D" id="1.10.443.10">
    <property type="entry name" value="Intergrase catalytic core"/>
    <property type="match status" value="1"/>
</dbReference>
<keyword evidence="2" id="KW-0229">DNA integration</keyword>
<dbReference type="OrthoDB" id="9795573at2"/>
<dbReference type="Pfam" id="PF00589">
    <property type="entry name" value="Phage_integrase"/>
    <property type="match status" value="1"/>
</dbReference>
<dbReference type="InterPro" id="IPR002104">
    <property type="entry name" value="Integrase_catalytic"/>
</dbReference>
<evidence type="ECO:0000313" key="8">
    <source>
        <dbReference type="EMBL" id="RCV89851.1"/>
    </source>
</evidence>
<dbReference type="Proteomes" id="UP000252405">
    <property type="component" value="Unassembled WGS sequence"/>
</dbReference>
<name>A0A368TZ15_9GAMM</name>
<gene>
    <name evidence="8" type="ORF">DU505_09715</name>
</gene>
<feature type="domain" description="Core-binding (CB)" evidence="7">
    <location>
        <begin position="97"/>
        <end position="178"/>
    </location>
</feature>
<dbReference type="InterPro" id="IPR011010">
    <property type="entry name" value="DNA_brk_join_enz"/>
</dbReference>
<dbReference type="InterPro" id="IPR025166">
    <property type="entry name" value="Integrase_DNA_bind_dom"/>
</dbReference>
<dbReference type="EMBL" id="QPII01000005">
    <property type="protein sequence ID" value="RCV89851.1"/>
    <property type="molecule type" value="Genomic_DNA"/>
</dbReference>
<evidence type="ECO:0000256" key="4">
    <source>
        <dbReference type="ARBA" id="ARBA00023172"/>
    </source>
</evidence>
<accession>A0A368TZ15</accession>
<sequence>MGKLTSKAVQKLAKESKKGMTGDGQGLYLQITAGGSVSWIYRFKLQGKQRYMGLGSFPETSLAEARERASENRKLVKSGIDPIEVDIAEDQSDEATPTFTSCAARYIMSHRRSWRNAKHARQWVSTLKAYARPVIGSKPVDEVTTQDVQKILSPIWTSKTETAKRVQGRIENVLDYAAAHNYRDPVNPARWRGHLDKLLARPSRVKKVTHHPAMPYEEVAAFMAELQGYTSISSKALQILILTATRTSEVLRSEWPEIDLDNETWTIPADRMKARREHRVPLPQQAVELLSELPRVKGNSYVFPGARYGRPLSNMAMLQLMRGMGYGLDGERGDFVPHGFRSSFRDWTGEVTSYPRDVAEMALAHTIENKVEAAYRRGDLFEKRRAMMQEWADFITVHTSRIPSIHRKF</sequence>
<dbReference type="GO" id="GO:0015074">
    <property type="term" value="P:DNA integration"/>
    <property type="evidence" value="ECO:0007669"/>
    <property type="project" value="UniProtKB-KW"/>
</dbReference>
<dbReference type="PROSITE" id="PS51898">
    <property type="entry name" value="TYR_RECOMBINASE"/>
    <property type="match status" value="1"/>
</dbReference>
<dbReference type="Gene3D" id="1.10.150.130">
    <property type="match status" value="1"/>
</dbReference>
<dbReference type="InterPro" id="IPR044068">
    <property type="entry name" value="CB"/>
</dbReference>
<dbReference type="CDD" id="cd00801">
    <property type="entry name" value="INT_P4_C"/>
    <property type="match status" value="1"/>
</dbReference>
<evidence type="ECO:0000256" key="2">
    <source>
        <dbReference type="ARBA" id="ARBA00022908"/>
    </source>
</evidence>
<dbReference type="InterPro" id="IPR050808">
    <property type="entry name" value="Phage_Integrase"/>
</dbReference>
<dbReference type="PANTHER" id="PTHR30629:SF2">
    <property type="entry name" value="PROPHAGE INTEGRASE INTS-RELATED"/>
    <property type="match status" value="1"/>
</dbReference>